<dbReference type="AlphaFoldDB" id="A0A378KS27"/>
<dbReference type="Gene3D" id="3.90.70.10">
    <property type="entry name" value="Cysteine proteinases"/>
    <property type="match status" value="1"/>
</dbReference>
<dbReference type="InterPro" id="IPR011527">
    <property type="entry name" value="ABC1_TM_dom"/>
</dbReference>
<name>A0A378KS27_9GAMM</name>
<dbReference type="InterPro" id="IPR005074">
    <property type="entry name" value="Peptidase_C39"/>
</dbReference>
<evidence type="ECO:0000256" key="7">
    <source>
        <dbReference type="ARBA" id="ARBA00022840"/>
    </source>
</evidence>
<dbReference type="InterPro" id="IPR022514">
    <property type="entry name" value="NHPM_micro_ABC1"/>
</dbReference>
<keyword evidence="3" id="KW-1003">Cell membrane</keyword>
<dbReference type="Proteomes" id="UP000254230">
    <property type="component" value="Unassembled WGS sequence"/>
</dbReference>
<evidence type="ECO:0000256" key="8">
    <source>
        <dbReference type="ARBA" id="ARBA00022989"/>
    </source>
</evidence>
<evidence type="ECO:0000256" key="3">
    <source>
        <dbReference type="ARBA" id="ARBA00022475"/>
    </source>
</evidence>
<dbReference type="GO" id="GO:0015421">
    <property type="term" value="F:ABC-type oligopeptide transporter activity"/>
    <property type="evidence" value="ECO:0007669"/>
    <property type="project" value="TreeGrafter"/>
</dbReference>
<evidence type="ECO:0000259" key="12">
    <source>
        <dbReference type="PROSITE" id="PS50929"/>
    </source>
</evidence>
<dbReference type="Gene3D" id="3.40.50.300">
    <property type="entry name" value="P-loop containing nucleotide triphosphate hydrolases"/>
    <property type="match status" value="1"/>
</dbReference>
<proteinExistence type="predicted"/>
<keyword evidence="16" id="KW-1185">Reference proteome</keyword>
<dbReference type="InterPro" id="IPR027417">
    <property type="entry name" value="P-loop_NTPase"/>
</dbReference>
<dbReference type="InterPro" id="IPR036640">
    <property type="entry name" value="ABC1_TM_sf"/>
</dbReference>
<dbReference type="InterPro" id="IPR003593">
    <property type="entry name" value="AAA+_ATPase"/>
</dbReference>
<dbReference type="InterPro" id="IPR039421">
    <property type="entry name" value="Type_1_exporter"/>
</dbReference>
<feature type="transmembrane region" description="Helical" evidence="10">
    <location>
        <begin position="273"/>
        <end position="294"/>
    </location>
</feature>
<dbReference type="GO" id="GO:0006508">
    <property type="term" value="P:proteolysis"/>
    <property type="evidence" value="ECO:0007669"/>
    <property type="project" value="InterPro"/>
</dbReference>
<evidence type="ECO:0000256" key="6">
    <source>
        <dbReference type="ARBA" id="ARBA00022801"/>
    </source>
</evidence>
<feature type="transmembrane region" description="Helical" evidence="10">
    <location>
        <begin position="381"/>
        <end position="404"/>
    </location>
</feature>
<dbReference type="PANTHER" id="PTHR43394:SF1">
    <property type="entry name" value="ATP-BINDING CASSETTE SUB-FAMILY B MEMBER 10, MITOCHONDRIAL"/>
    <property type="match status" value="1"/>
</dbReference>
<dbReference type="GO" id="GO:0008233">
    <property type="term" value="F:peptidase activity"/>
    <property type="evidence" value="ECO:0007669"/>
    <property type="project" value="InterPro"/>
</dbReference>
<evidence type="ECO:0000313" key="15">
    <source>
        <dbReference type="EMBL" id="STY17674.1"/>
    </source>
</evidence>
<dbReference type="STRING" id="45072.Lqua_1306"/>
<dbReference type="FunFam" id="3.40.50.300:FF:000299">
    <property type="entry name" value="ABC transporter ATP-binding protein/permease"/>
    <property type="match status" value="1"/>
</dbReference>
<evidence type="ECO:0000256" key="1">
    <source>
        <dbReference type="ARBA" id="ARBA00004651"/>
    </source>
</evidence>
<evidence type="ECO:0000256" key="10">
    <source>
        <dbReference type="SAM" id="Phobius"/>
    </source>
</evidence>
<dbReference type="SUPFAM" id="SSF90123">
    <property type="entry name" value="ABC transporter transmembrane region"/>
    <property type="match status" value="1"/>
</dbReference>
<feature type="domain" description="ABC transporter" evidence="11">
    <location>
        <begin position="486"/>
        <end position="719"/>
    </location>
</feature>
<dbReference type="Pfam" id="PF03412">
    <property type="entry name" value="Peptidase_C39"/>
    <property type="match status" value="1"/>
</dbReference>
<keyword evidence="4 10" id="KW-0812">Transmembrane</keyword>
<evidence type="ECO:0000313" key="16">
    <source>
        <dbReference type="Proteomes" id="UP000054639"/>
    </source>
</evidence>
<gene>
    <name evidence="15" type="primary">SunT</name>
    <name evidence="14" type="ORF">Lqua_1306</name>
    <name evidence="15" type="ORF">NCTC12376_01487</name>
</gene>
<sequence>MNHPHRVKTPVILQMEAVECGAAALAIILAYHHRYVTLEELRYVCGVSRDGSKALNILRAARSYGLKAQGAEADLADLSKLSYPCIAFWEFNHFVVIEGFDNNKVYINDPAVGLRSLTYKEFSLGFTGVVLLFELTSDFVPGGVKDTLWHNLKSRFSGTRKAFLFIILASLFLTIPNILMAAFAKIFIDEVLIRNLSGWLLPLLWGMLLTGLMAAVLTWIEHIHIIRLQLKLVMTTSAQFLWHTLRLPMSFFSQRFSGDISSRIASNDHIAELLSADLSSNVVGLINMVIYALIMALFDWMLAVIGIFIALINALVFFLIAKKIANRSMRLYQEEGKLTGMEMAGLQGIETLKASGVEEDYFQRWAGYHAKTINSQQSIELYTTFMSVVSPILVGISTALILGIGSIRIMDGYLTVGGLIAFQYLLLSFNEPLNELIGLGTKLQEIRADLSRLNDILNNPEDTELMSKKLNKASTLDAVNQLDGTLTMKNISYGYSPLDEPVVKEINFSLLSGKSLAIVGSTGSGKSTIAKLACGLYKPWSGDILLDNHRYSELSRELISTTLSFVDQDIFLFEGTILDNLTLWDSTVSTKALEQAIEDAELISLLKQRGLGLTSPVHTQGANFSGGERQQLEIARALVTKPNLLVLDEATSSLDALTEAKIFANLKKRGCSILVVAHRLSTIRSCDEILVIEQGIIVERGTHDSLLQLGGVYKHLLLEVNDG</sequence>
<dbReference type="PROSITE" id="PS50893">
    <property type="entry name" value="ABC_TRANSPORTER_2"/>
    <property type="match status" value="1"/>
</dbReference>
<organism evidence="15 17">
    <name type="scientific">Legionella quateirensis</name>
    <dbReference type="NCBI Taxonomy" id="45072"/>
    <lineage>
        <taxon>Bacteria</taxon>
        <taxon>Pseudomonadati</taxon>
        <taxon>Pseudomonadota</taxon>
        <taxon>Gammaproteobacteria</taxon>
        <taxon>Legionellales</taxon>
        <taxon>Legionellaceae</taxon>
        <taxon>Legionella</taxon>
    </lineage>
</organism>
<protein>
    <submittedName>
        <fullName evidence="15">ABC-type bacteriocin/lantibiotic exporters, contain an N-terminal double-glycine peptidase domain</fullName>
        <ecNumber evidence="15">3.4.22.-</ecNumber>
    </submittedName>
</protein>
<keyword evidence="5" id="KW-0547">Nucleotide-binding</keyword>
<dbReference type="Pfam" id="PF00664">
    <property type="entry name" value="ABC_membrane"/>
    <property type="match status" value="1"/>
</dbReference>
<dbReference type="CDD" id="cd18569">
    <property type="entry name" value="ABC_6TM_NHLM_bacteriocin"/>
    <property type="match status" value="1"/>
</dbReference>
<evidence type="ECO:0000256" key="4">
    <source>
        <dbReference type="ARBA" id="ARBA00022692"/>
    </source>
</evidence>
<dbReference type="NCBIfam" id="TIGR03796">
    <property type="entry name" value="NHLM_micro_ABC1"/>
    <property type="match status" value="1"/>
</dbReference>
<keyword evidence="7" id="KW-0067">ATP-binding</keyword>
<dbReference type="RefSeq" id="WP_162264388.1">
    <property type="nucleotide sequence ID" value="NZ_CAAAIL010000013.1"/>
</dbReference>
<comment type="subcellular location">
    <subcellularLocation>
        <location evidence="1">Cell membrane</location>
        <topology evidence="1">Multi-pass membrane protein</topology>
    </subcellularLocation>
</comment>
<feature type="transmembrane region" description="Helical" evidence="10">
    <location>
        <begin position="162"/>
        <end position="187"/>
    </location>
</feature>
<keyword evidence="2" id="KW-0813">Transport</keyword>
<evidence type="ECO:0000256" key="5">
    <source>
        <dbReference type="ARBA" id="ARBA00022741"/>
    </source>
</evidence>
<feature type="transmembrane region" description="Helical" evidence="10">
    <location>
        <begin position="199"/>
        <end position="220"/>
    </location>
</feature>
<evidence type="ECO:0000256" key="9">
    <source>
        <dbReference type="ARBA" id="ARBA00023136"/>
    </source>
</evidence>
<feature type="transmembrane region" description="Helical" evidence="10">
    <location>
        <begin position="300"/>
        <end position="321"/>
    </location>
</feature>
<dbReference type="SUPFAM" id="SSF52540">
    <property type="entry name" value="P-loop containing nucleoside triphosphate hydrolases"/>
    <property type="match status" value="1"/>
</dbReference>
<dbReference type="InterPro" id="IPR003439">
    <property type="entry name" value="ABC_transporter-like_ATP-bd"/>
</dbReference>
<dbReference type="PROSITE" id="PS50990">
    <property type="entry name" value="PEPTIDASE_C39"/>
    <property type="match status" value="1"/>
</dbReference>
<accession>A0A378KS27</accession>
<evidence type="ECO:0000256" key="2">
    <source>
        <dbReference type="ARBA" id="ARBA00022448"/>
    </source>
</evidence>
<reference evidence="14 16" key="1">
    <citation type="submission" date="2015-11" db="EMBL/GenBank/DDBJ databases">
        <title>Genomic analysis of 38 Legionella species identifies large and diverse effector repertoires.</title>
        <authorList>
            <person name="Burstein D."/>
            <person name="Amaro F."/>
            <person name="Zusman T."/>
            <person name="Lifshitz Z."/>
            <person name="Cohen O."/>
            <person name="Gilbert J.A."/>
            <person name="Pupko T."/>
            <person name="Shuman H.A."/>
            <person name="Segal G."/>
        </authorList>
    </citation>
    <scope>NUCLEOTIDE SEQUENCE [LARGE SCALE GENOMIC DNA]</scope>
    <source>
        <strain evidence="14 16">ATCC 49507</strain>
    </source>
</reference>
<feature type="domain" description="Peptidase C39" evidence="13">
    <location>
        <begin position="14"/>
        <end position="133"/>
    </location>
</feature>
<reference evidence="15 17" key="2">
    <citation type="submission" date="2018-06" db="EMBL/GenBank/DDBJ databases">
        <authorList>
            <consortium name="Pathogen Informatics"/>
            <person name="Doyle S."/>
        </authorList>
    </citation>
    <scope>NUCLEOTIDE SEQUENCE [LARGE SCALE GENOMIC DNA]</scope>
    <source>
        <strain evidence="15 17">NCTC12376</strain>
    </source>
</reference>
<keyword evidence="9 10" id="KW-0472">Membrane</keyword>
<keyword evidence="8 10" id="KW-1133">Transmembrane helix</keyword>
<dbReference type="EMBL" id="UGOW01000001">
    <property type="protein sequence ID" value="STY17674.1"/>
    <property type="molecule type" value="Genomic_DNA"/>
</dbReference>
<evidence type="ECO:0000313" key="17">
    <source>
        <dbReference type="Proteomes" id="UP000254230"/>
    </source>
</evidence>
<dbReference type="PROSITE" id="PS50929">
    <property type="entry name" value="ABC_TM1F"/>
    <property type="match status" value="1"/>
</dbReference>
<dbReference type="Proteomes" id="UP000054639">
    <property type="component" value="Unassembled WGS sequence"/>
</dbReference>
<dbReference type="SMART" id="SM00382">
    <property type="entry name" value="AAA"/>
    <property type="match status" value="1"/>
</dbReference>
<evidence type="ECO:0000259" key="13">
    <source>
        <dbReference type="PROSITE" id="PS50990"/>
    </source>
</evidence>
<evidence type="ECO:0000259" key="11">
    <source>
        <dbReference type="PROSITE" id="PS50893"/>
    </source>
</evidence>
<dbReference type="EC" id="3.4.22.-" evidence="15"/>
<dbReference type="Pfam" id="PF00005">
    <property type="entry name" value="ABC_tran"/>
    <property type="match status" value="1"/>
</dbReference>
<dbReference type="GO" id="GO:0016887">
    <property type="term" value="F:ATP hydrolysis activity"/>
    <property type="evidence" value="ECO:0007669"/>
    <property type="project" value="InterPro"/>
</dbReference>
<dbReference type="EMBL" id="LNYR01000012">
    <property type="protein sequence ID" value="KTD51079.1"/>
    <property type="molecule type" value="Genomic_DNA"/>
</dbReference>
<evidence type="ECO:0000313" key="14">
    <source>
        <dbReference type="EMBL" id="KTD51079.1"/>
    </source>
</evidence>
<keyword evidence="6 15" id="KW-0378">Hydrolase</keyword>
<dbReference type="GO" id="GO:0005886">
    <property type="term" value="C:plasma membrane"/>
    <property type="evidence" value="ECO:0007669"/>
    <property type="project" value="UniProtKB-SubCell"/>
</dbReference>
<dbReference type="GO" id="GO:0005524">
    <property type="term" value="F:ATP binding"/>
    <property type="evidence" value="ECO:0007669"/>
    <property type="project" value="UniProtKB-KW"/>
</dbReference>
<dbReference type="PANTHER" id="PTHR43394">
    <property type="entry name" value="ATP-DEPENDENT PERMEASE MDL1, MITOCHONDRIAL"/>
    <property type="match status" value="1"/>
</dbReference>
<feature type="domain" description="ABC transmembrane type-1" evidence="12">
    <location>
        <begin position="164"/>
        <end position="445"/>
    </location>
</feature>
<dbReference type="Gene3D" id="1.20.1560.10">
    <property type="entry name" value="ABC transporter type 1, transmembrane domain"/>
    <property type="match status" value="1"/>
</dbReference>